<name>A0A7Y6BUR0_9BACL</name>
<dbReference type="RefSeq" id="WP_076215288.1">
    <property type="nucleotide sequence ID" value="NZ_JABMCB010000169.1"/>
</dbReference>
<gene>
    <name evidence="1" type="ORF">HP552_08415</name>
</gene>
<evidence type="ECO:0000313" key="1">
    <source>
        <dbReference type="EMBL" id="NUU75254.1"/>
    </source>
</evidence>
<organism evidence="1 2">
    <name type="scientific">Paenibacillus xylanilyticus</name>
    <dbReference type="NCBI Taxonomy" id="248903"/>
    <lineage>
        <taxon>Bacteria</taxon>
        <taxon>Bacillati</taxon>
        <taxon>Bacillota</taxon>
        <taxon>Bacilli</taxon>
        <taxon>Bacillales</taxon>
        <taxon>Paenibacillaceae</taxon>
        <taxon>Paenibacillus</taxon>
    </lineage>
</organism>
<keyword evidence="2" id="KW-1185">Reference proteome</keyword>
<dbReference type="EMBL" id="JABMCB010000169">
    <property type="protein sequence ID" value="NUU75254.1"/>
    <property type="molecule type" value="Genomic_DNA"/>
</dbReference>
<dbReference type="SUPFAM" id="SSF89360">
    <property type="entry name" value="HesB-like domain"/>
    <property type="match status" value="1"/>
</dbReference>
<proteinExistence type="predicted"/>
<reference evidence="1 2" key="1">
    <citation type="submission" date="2020-05" db="EMBL/GenBank/DDBJ databases">
        <title>Genome Sequencing of Type Strains.</title>
        <authorList>
            <person name="Lemaire J.F."/>
            <person name="Inderbitzin P."/>
            <person name="Gregorio O.A."/>
            <person name="Collins S.B."/>
            <person name="Wespe N."/>
            <person name="Knight-Connoni V."/>
        </authorList>
    </citation>
    <scope>NUCLEOTIDE SEQUENCE [LARGE SCALE GENOMIC DNA]</scope>
    <source>
        <strain evidence="1 2">LMG 21957</strain>
    </source>
</reference>
<accession>A0A7Y6BUR0</accession>
<evidence type="ECO:0000313" key="2">
    <source>
        <dbReference type="Proteomes" id="UP000526125"/>
    </source>
</evidence>
<dbReference type="AlphaFoldDB" id="A0A7Y6BUR0"/>
<sequence length="93" mass="9766">MVITDGAKAYIVEMMREAGVHTLRFAMVSGGCCGPSYQLGLADPDENDVVQEINAIRVAVDPEIVATVKSITLDVEQYDDGLGLVVSGGSSCC</sequence>
<comment type="caution">
    <text evidence="1">The sequence shown here is derived from an EMBL/GenBank/DDBJ whole genome shotgun (WGS) entry which is preliminary data.</text>
</comment>
<dbReference type="Gene3D" id="2.60.300.12">
    <property type="entry name" value="HesB-like domain"/>
    <property type="match status" value="1"/>
</dbReference>
<dbReference type="Proteomes" id="UP000526125">
    <property type="component" value="Unassembled WGS sequence"/>
</dbReference>
<protein>
    <submittedName>
        <fullName evidence="1">Adhesin</fullName>
    </submittedName>
</protein>
<dbReference type="InterPro" id="IPR035903">
    <property type="entry name" value="HesB-like_dom_sf"/>
</dbReference>